<comment type="pathway">
    <text evidence="1">Nucleotide-sugar biosynthesis; UDP-N-acetyl-alpha-D-glucosamine biosynthesis; UDP-N-acetyl-alpha-D-glucosamine from N-acetyl-alpha-D-glucosamine 1-phosphate: step 1/1.</text>
</comment>
<dbReference type="InterPro" id="IPR039741">
    <property type="entry name" value="UDP-sugar_pyrophosphorylase"/>
</dbReference>
<comment type="similarity">
    <text evidence="2">Belongs to the UDPGP type 1 family.</text>
</comment>
<evidence type="ECO:0000256" key="1">
    <source>
        <dbReference type="ARBA" id="ARBA00005208"/>
    </source>
</evidence>
<comment type="catalytic activity">
    <reaction evidence="6">
        <text>N-acetyl-alpha-D-glucosamine 1-phosphate + UTP + H(+) = UDP-N-acetyl-alpha-D-glucosamine + diphosphate</text>
        <dbReference type="Rhea" id="RHEA:13509"/>
        <dbReference type="ChEBI" id="CHEBI:15378"/>
        <dbReference type="ChEBI" id="CHEBI:33019"/>
        <dbReference type="ChEBI" id="CHEBI:46398"/>
        <dbReference type="ChEBI" id="CHEBI:57705"/>
        <dbReference type="ChEBI" id="CHEBI:57776"/>
        <dbReference type="EC" id="2.7.7.23"/>
    </reaction>
</comment>
<dbReference type="Gene3D" id="3.90.550.10">
    <property type="entry name" value="Spore Coat Polysaccharide Biosynthesis Protein SpsA, Chain A"/>
    <property type="match status" value="1"/>
</dbReference>
<evidence type="ECO:0000256" key="5">
    <source>
        <dbReference type="ARBA" id="ARBA00022695"/>
    </source>
</evidence>
<keyword evidence="9" id="KW-1185">Reference proteome</keyword>
<evidence type="ECO:0000256" key="6">
    <source>
        <dbReference type="ARBA" id="ARBA00048493"/>
    </source>
</evidence>
<evidence type="ECO:0000313" key="8">
    <source>
        <dbReference type="EMBL" id="OBA26806.1"/>
    </source>
</evidence>
<dbReference type="GO" id="GO:0003977">
    <property type="term" value="F:UDP-N-acetylglucosamine diphosphorylase activity"/>
    <property type="evidence" value="ECO:0007669"/>
    <property type="project" value="UniProtKB-EC"/>
</dbReference>
<organism evidence="8 9">
    <name type="scientific">Hanseniaspora valbyensis NRRL Y-1626</name>
    <dbReference type="NCBI Taxonomy" id="766949"/>
    <lineage>
        <taxon>Eukaryota</taxon>
        <taxon>Fungi</taxon>
        <taxon>Dikarya</taxon>
        <taxon>Ascomycota</taxon>
        <taxon>Saccharomycotina</taxon>
        <taxon>Saccharomycetes</taxon>
        <taxon>Saccharomycodales</taxon>
        <taxon>Saccharomycodaceae</taxon>
        <taxon>Hanseniaspora</taxon>
    </lineage>
</organism>
<dbReference type="PANTHER" id="PTHR11952:SF2">
    <property type="entry name" value="LD24639P"/>
    <property type="match status" value="1"/>
</dbReference>
<protein>
    <recommendedName>
        <fullName evidence="3">UDP-N-acetylglucosamine diphosphorylase</fullName>
        <ecNumber evidence="3">2.7.7.23</ecNumber>
    </recommendedName>
</protein>
<dbReference type="CDD" id="cd04193">
    <property type="entry name" value="UDPGlcNAc_PPase"/>
    <property type="match status" value="1"/>
</dbReference>
<sequence>MSDEYITTFKEIDSKNPLVDSQRLIKKCQESLHHLEQNLSSSSQDISTIRPLPSSNMTSTINNPDVIKFENLGLDALSNNEVAIILMAGGQGTRLGSKDPKGCYDIQLTKFKSLFEIQLKSVLNLQNKIFKLYNKQIDIPFYIMTSPATFDKTFDFLIKNDWFGLKKEQFKLFNQGTLPALNKKGDSLLISQDKIDFIQSPDGNGGLYKALKYNGILKDMVSKKIKHIHMYCVDNVLVKIADPVFIGYAIHGDFKLCTKVVRKEEPEEKVGLIVLKDNKPAVIEYSEINAEMAKELDEIDKNLLKFRCANIVNHYYNISLFQNQLDEWIENLPYHIAFKKVACFDFVQNEPITPSEPNAIKLEQFIFDVFPFVDLKMFGCLEVPREEEFSPLKNGLDAPSANQITCKEDFIQRSKNWKQKYDLTTDSNEIGAYEF</sequence>
<keyword evidence="7" id="KW-0175">Coiled coil</keyword>
<dbReference type="EMBL" id="LXPE01000013">
    <property type="protein sequence ID" value="OBA26806.1"/>
    <property type="molecule type" value="Genomic_DNA"/>
</dbReference>
<dbReference type="AlphaFoldDB" id="A0A1B7TDH5"/>
<keyword evidence="4 8" id="KW-0808">Transferase</keyword>
<feature type="coiled-coil region" evidence="7">
    <location>
        <begin position="18"/>
        <end position="45"/>
    </location>
</feature>
<evidence type="ECO:0000256" key="2">
    <source>
        <dbReference type="ARBA" id="ARBA00010401"/>
    </source>
</evidence>
<evidence type="ECO:0000313" key="9">
    <source>
        <dbReference type="Proteomes" id="UP000092321"/>
    </source>
</evidence>
<name>A0A1B7TDH5_9ASCO</name>
<accession>A0A1B7TDH5</accession>
<reference evidence="9" key="1">
    <citation type="journal article" date="2016" name="Proc. Natl. Acad. Sci. U.S.A.">
        <title>Comparative genomics of biotechnologically important yeasts.</title>
        <authorList>
            <person name="Riley R."/>
            <person name="Haridas S."/>
            <person name="Wolfe K.H."/>
            <person name="Lopes M.R."/>
            <person name="Hittinger C.T."/>
            <person name="Goeker M."/>
            <person name="Salamov A.A."/>
            <person name="Wisecaver J.H."/>
            <person name="Long T.M."/>
            <person name="Calvey C.H."/>
            <person name="Aerts A.L."/>
            <person name="Barry K.W."/>
            <person name="Choi C."/>
            <person name="Clum A."/>
            <person name="Coughlan A.Y."/>
            <person name="Deshpande S."/>
            <person name="Douglass A.P."/>
            <person name="Hanson S.J."/>
            <person name="Klenk H.-P."/>
            <person name="LaButti K.M."/>
            <person name="Lapidus A."/>
            <person name="Lindquist E.A."/>
            <person name="Lipzen A.M."/>
            <person name="Meier-Kolthoff J.P."/>
            <person name="Ohm R.A."/>
            <person name="Otillar R.P."/>
            <person name="Pangilinan J.L."/>
            <person name="Peng Y."/>
            <person name="Rokas A."/>
            <person name="Rosa C.A."/>
            <person name="Scheuner C."/>
            <person name="Sibirny A.A."/>
            <person name="Slot J.C."/>
            <person name="Stielow J.B."/>
            <person name="Sun H."/>
            <person name="Kurtzman C.P."/>
            <person name="Blackwell M."/>
            <person name="Grigoriev I.V."/>
            <person name="Jeffries T.W."/>
        </authorList>
    </citation>
    <scope>NUCLEOTIDE SEQUENCE [LARGE SCALE GENOMIC DNA]</scope>
    <source>
        <strain evidence="9">NRRL Y-1626</strain>
    </source>
</reference>
<evidence type="ECO:0000256" key="4">
    <source>
        <dbReference type="ARBA" id="ARBA00022679"/>
    </source>
</evidence>
<dbReference type="SUPFAM" id="SSF53448">
    <property type="entry name" value="Nucleotide-diphospho-sugar transferases"/>
    <property type="match status" value="1"/>
</dbReference>
<dbReference type="Proteomes" id="UP000092321">
    <property type="component" value="Unassembled WGS sequence"/>
</dbReference>
<dbReference type="EC" id="2.7.7.23" evidence="3"/>
<evidence type="ECO:0000256" key="3">
    <source>
        <dbReference type="ARBA" id="ARBA00012457"/>
    </source>
</evidence>
<proteinExistence type="inferred from homology"/>
<dbReference type="InterPro" id="IPR029044">
    <property type="entry name" value="Nucleotide-diphossugar_trans"/>
</dbReference>
<comment type="caution">
    <text evidence="8">The sequence shown here is derived from an EMBL/GenBank/DDBJ whole genome shotgun (WGS) entry which is preliminary data.</text>
</comment>
<dbReference type="Pfam" id="PF01704">
    <property type="entry name" value="UDPGP"/>
    <property type="match status" value="1"/>
</dbReference>
<dbReference type="GO" id="GO:0006048">
    <property type="term" value="P:UDP-N-acetylglucosamine biosynthetic process"/>
    <property type="evidence" value="ECO:0007669"/>
    <property type="project" value="TreeGrafter"/>
</dbReference>
<gene>
    <name evidence="8" type="ORF">HANVADRAFT_48847</name>
</gene>
<dbReference type="InterPro" id="IPR002618">
    <property type="entry name" value="UDPGP_fam"/>
</dbReference>
<dbReference type="PANTHER" id="PTHR11952">
    <property type="entry name" value="UDP- GLUCOSE PYROPHOSPHORYLASE"/>
    <property type="match status" value="1"/>
</dbReference>
<dbReference type="OrthoDB" id="532420at2759"/>
<keyword evidence="5" id="KW-0548">Nucleotidyltransferase</keyword>
<evidence type="ECO:0000256" key="7">
    <source>
        <dbReference type="SAM" id="Coils"/>
    </source>
</evidence>